<evidence type="ECO:0000259" key="4">
    <source>
        <dbReference type="Pfam" id="PF07987"/>
    </source>
</evidence>
<keyword evidence="2" id="KW-1133">Transmembrane helix</keyword>
<feature type="region of interest" description="Disordered" evidence="1">
    <location>
        <begin position="162"/>
        <end position="221"/>
    </location>
</feature>
<organism evidence="5 6">
    <name type="scientific">Paenibacillus taihuensis</name>
    <dbReference type="NCBI Taxonomy" id="1156355"/>
    <lineage>
        <taxon>Bacteria</taxon>
        <taxon>Bacillati</taxon>
        <taxon>Bacillota</taxon>
        <taxon>Bacilli</taxon>
        <taxon>Bacillales</taxon>
        <taxon>Paenibacillaceae</taxon>
        <taxon>Paenibacillus</taxon>
    </lineage>
</organism>
<keyword evidence="3" id="KW-0732">Signal</keyword>
<dbReference type="InterPro" id="IPR038507">
    <property type="entry name" value="YcnI-like_sf"/>
</dbReference>
<dbReference type="InterPro" id="IPR012533">
    <property type="entry name" value="YcnI-copper_dom"/>
</dbReference>
<evidence type="ECO:0000313" key="6">
    <source>
        <dbReference type="Proteomes" id="UP000256304"/>
    </source>
</evidence>
<dbReference type="Pfam" id="PF07987">
    <property type="entry name" value="DUF1775"/>
    <property type="match status" value="1"/>
</dbReference>
<dbReference type="Proteomes" id="UP000256304">
    <property type="component" value="Unassembled WGS sequence"/>
</dbReference>
<evidence type="ECO:0000256" key="2">
    <source>
        <dbReference type="SAM" id="Phobius"/>
    </source>
</evidence>
<feature type="chain" id="PRO_5017724887" evidence="3">
    <location>
        <begin position="27"/>
        <end position="249"/>
    </location>
</feature>
<dbReference type="CDD" id="cd08545">
    <property type="entry name" value="YcnI_like"/>
    <property type="match status" value="1"/>
</dbReference>
<feature type="signal peptide" evidence="3">
    <location>
        <begin position="1"/>
        <end position="26"/>
    </location>
</feature>
<dbReference type="Gene3D" id="2.60.40.2230">
    <property type="entry name" value="Uncharacterised protein YcnI-like PF07987, DUF1775"/>
    <property type="match status" value="1"/>
</dbReference>
<sequence length="249" mass="25678">MNTMKKWSVLGLTALSLFLFAGIASAHVTVQPPTVEQNSYQVFAVRVPSEKENVTTTTVKVKVADGVKVSRVEPKDGWKYELERDASTKAITAITWTAEGAGLAQTEFTDFRISGKVAEDAKQLVWKAYQTYSDKSVVEWVGGDGAEYPASVTTVTAAAAGAGDNGHGGGTASEPAGGKDAATSSEGSTGTANAGNIVSSDTSAPAQETAQQTTADEDSTKSNVTLGLAIAAVVLAGASLVVSATRKKR</sequence>
<evidence type="ECO:0000256" key="3">
    <source>
        <dbReference type="SAM" id="SignalP"/>
    </source>
</evidence>
<feature type="compositionally biased region" description="Polar residues" evidence="1">
    <location>
        <begin position="182"/>
        <end position="205"/>
    </location>
</feature>
<dbReference type="AlphaFoldDB" id="A0A3D9RZ06"/>
<evidence type="ECO:0000256" key="1">
    <source>
        <dbReference type="SAM" id="MobiDB-lite"/>
    </source>
</evidence>
<accession>A0A3D9RZ06</accession>
<feature type="transmembrane region" description="Helical" evidence="2">
    <location>
        <begin position="224"/>
        <end position="244"/>
    </location>
</feature>
<feature type="domain" description="YncI copper-binding" evidence="4">
    <location>
        <begin position="27"/>
        <end position="142"/>
    </location>
</feature>
<protein>
    <submittedName>
        <fullName evidence="5">Uncharacterized protein YcnI</fullName>
    </submittedName>
</protein>
<comment type="caution">
    <text evidence="5">The sequence shown here is derived from an EMBL/GenBank/DDBJ whole genome shotgun (WGS) entry which is preliminary data.</text>
</comment>
<name>A0A3D9RZ06_9BACL</name>
<reference evidence="5 6" key="1">
    <citation type="submission" date="2018-08" db="EMBL/GenBank/DDBJ databases">
        <title>Genomic Encyclopedia of Type Strains, Phase III (KMG-III): the genomes of soil and plant-associated and newly described type strains.</title>
        <authorList>
            <person name="Whitman W."/>
        </authorList>
    </citation>
    <scope>NUCLEOTIDE SEQUENCE [LARGE SCALE GENOMIC DNA]</scope>
    <source>
        <strain evidence="5 6">CGMCC 1.10966</strain>
    </source>
</reference>
<evidence type="ECO:0000313" key="5">
    <source>
        <dbReference type="EMBL" id="REE85097.1"/>
    </source>
</evidence>
<keyword evidence="2" id="KW-0472">Membrane</keyword>
<gene>
    <name evidence="5" type="ORF">A8990_11314</name>
</gene>
<keyword evidence="6" id="KW-1185">Reference proteome</keyword>
<keyword evidence="2" id="KW-0812">Transmembrane</keyword>
<dbReference type="EMBL" id="QTTN01000013">
    <property type="protein sequence ID" value="REE85097.1"/>
    <property type="molecule type" value="Genomic_DNA"/>
</dbReference>
<dbReference type="RefSeq" id="WP_245995992.1">
    <property type="nucleotide sequence ID" value="NZ_QTTN01000013.1"/>
</dbReference>
<proteinExistence type="predicted"/>